<protein>
    <submittedName>
        <fullName evidence="5">Sugar O-acetyltransferase</fullName>
    </submittedName>
</protein>
<sequence>MTDYFGADPRSQRERMLDGDLYIADDPELARANHRAARLAAAYTAAFLADPAGARSVLKELLGQVGDDVEVRAPLYVDYGNQLSIGARTFVNFNLTALDVAPITIGEDCQIGPNVQLLTPTHPLDPQQRRDKLEAAEPITIGDNVWLGGGVIVLPGVSIGDNSVVGAGSVVTKDIPANAVAVGNPARVVRSL</sequence>
<dbReference type="PANTHER" id="PTHR23416:SF23">
    <property type="entry name" value="ACETYLTRANSFERASE C18B11.09C-RELATED"/>
    <property type="match status" value="1"/>
</dbReference>
<dbReference type="EMBL" id="BAABEO010000009">
    <property type="protein sequence ID" value="GAA3677737.1"/>
    <property type="molecule type" value="Genomic_DNA"/>
</dbReference>
<dbReference type="CDD" id="cd03357">
    <property type="entry name" value="LbH_MAT_GAT"/>
    <property type="match status" value="1"/>
</dbReference>
<feature type="domain" description="Maltose/galactoside acetyltransferase" evidence="4">
    <location>
        <begin position="13"/>
        <end position="67"/>
    </location>
</feature>
<comment type="similarity">
    <text evidence="1">Belongs to the transferase hexapeptide repeat family.</text>
</comment>
<evidence type="ECO:0000313" key="6">
    <source>
        <dbReference type="Proteomes" id="UP001500752"/>
    </source>
</evidence>
<dbReference type="PANTHER" id="PTHR23416">
    <property type="entry name" value="SIALIC ACID SYNTHASE-RELATED"/>
    <property type="match status" value="1"/>
</dbReference>
<keyword evidence="3" id="KW-0677">Repeat</keyword>
<dbReference type="InterPro" id="IPR011004">
    <property type="entry name" value="Trimer_LpxA-like_sf"/>
</dbReference>
<dbReference type="RefSeq" id="WP_345149716.1">
    <property type="nucleotide sequence ID" value="NZ_BAABEO010000009.1"/>
</dbReference>
<name>A0ABP7C5B0_9MICC</name>
<gene>
    <name evidence="5" type="ORF">GCM10023081_15000</name>
</gene>
<dbReference type="InterPro" id="IPR018357">
    <property type="entry name" value="Hexapep_transf_CS"/>
</dbReference>
<accession>A0ABP7C5B0</accession>
<evidence type="ECO:0000256" key="3">
    <source>
        <dbReference type="ARBA" id="ARBA00022737"/>
    </source>
</evidence>
<evidence type="ECO:0000256" key="1">
    <source>
        <dbReference type="ARBA" id="ARBA00007274"/>
    </source>
</evidence>
<evidence type="ECO:0000313" key="5">
    <source>
        <dbReference type="EMBL" id="GAA3677737.1"/>
    </source>
</evidence>
<keyword evidence="6" id="KW-1185">Reference proteome</keyword>
<dbReference type="Pfam" id="PF00132">
    <property type="entry name" value="Hexapep"/>
    <property type="match status" value="1"/>
</dbReference>
<dbReference type="SUPFAM" id="SSF51161">
    <property type="entry name" value="Trimeric LpxA-like enzymes"/>
    <property type="match status" value="1"/>
</dbReference>
<proteinExistence type="inferred from homology"/>
<keyword evidence="2" id="KW-0808">Transferase</keyword>
<dbReference type="InterPro" id="IPR024688">
    <property type="entry name" value="Mac_dom"/>
</dbReference>
<organism evidence="5 6">
    <name type="scientific">Arthrobacter ginkgonis</name>
    <dbReference type="NCBI Taxonomy" id="1630594"/>
    <lineage>
        <taxon>Bacteria</taxon>
        <taxon>Bacillati</taxon>
        <taxon>Actinomycetota</taxon>
        <taxon>Actinomycetes</taxon>
        <taxon>Micrococcales</taxon>
        <taxon>Micrococcaceae</taxon>
        <taxon>Arthrobacter</taxon>
    </lineage>
</organism>
<comment type="caution">
    <text evidence="5">The sequence shown here is derived from an EMBL/GenBank/DDBJ whole genome shotgun (WGS) entry which is preliminary data.</text>
</comment>
<evidence type="ECO:0000259" key="4">
    <source>
        <dbReference type="SMART" id="SM01266"/>
    </source>
</evidence>
<reference evidence="6" key="1">
    <citation type="journal article" date="2019" name="Int. J. Syst. Evol. Microbiol.">
        <title>The Global Catalogue of Microorganisms (GCM) 10K type strain sequencing project: providing services to taxonomists for standard genome sequencing and annotation.</title>
        <authorList>
            <consortium name="The Broad Institute Genomics Platform"/>
            <consortium name="The Broad Institute Genome Sequencing Center for Infectious Disease"/>
            <person name="Wu L."/>
            <person name="Ma J."/>
        </authorList>
    </citation>
    <scope>NUCLEOTIDE SEQUENCE [LARGE SCALE GENOMIC DNA]</scope>
    <source>
        <strain evidence="6">JCM 30742</strain>
    </source>
</reference>
<dbReference type="SMART" id="SM01266">
    <property type="entry name" value="Mac"/>
    <property type="match status" value="1"/>
</dbReference>
<dbReference type="PROSITE" id="PS00101">
    <property type="entry name" value="HEXAPEP_TRANSFERASES"/>
    <property type="match status" value="1"/>
</dbReference>
<dbReference type="Proteomes" id="UP001500752">
    <property type="component" value="Unassembled WGS sequence"/>
</dbReference>
<dbReference type="InterPro" id="IPR051159">
    <property type="entry name" value="Hexapeptide_acetyltransf"/>
</dbReference>
<dbReference type="Pfam" id="PF12464">
    <property type="entry name" value="Mac"/>
    <property type="match status" value="1"/>
</dbReference>
<evidence type="ECO:0000256" key="2">
    <source>
        <dbReference type="ARBA" id="ARBA00022679"/>
    </source>
</evidence>
<dbReference type="InterPro" id="IPR001451">
    <property type="entry name" value="Hexapep"/>
</dbReference>
<dbReference type="Gene3D" id="2.160.10.10">
    <property type="entry name" value="Hexapeptide repeat proteins"/>
    <property type="match status" value="1"/>
</dbReference>